<dbReference type="Gene3D" id="2.120.10.30">
    <property type="entry name" value="TolB, C-terminal domain"/>
    <property type="match status" value="1"/>
</dbReference>
<evidence type="ECO:0000256" key="1">
    <source>
        <dbReference type="ARBA" id="ARBA00008853"/>
    </source>
</evidence>
<keyword evidence="4" id="KW-1185">Reference proteome</keyword>
<protein>
    <submittedName>
        <fullName evidence="3">SMP-30/gluconolactonase/LRE family protein</fullName>
    </submittedName>
</protein>
<dbReference type="Proteomes" id="UP000475582">
    <property type="component" value="Unassembled WGS sequence"/>
</dbReference>
<dbReference type="EMBL" id="WNKY01000006">
    <property type="protein sequence ID" value="MTV37571.1"/>
    <property type="molecule type" value="Genomic_DNA"/>
</dbReference>
<comment type="similarity">
    <text evidence="1">Belongs to the SMP-30/CGR1 family.</text>
</comment>
<accession>A0A6L6PG77</accession>
<dbReference type="SUPFAM" id="SSF63829">
    <property type="entry name" value="Calcium-dependent phosphotriesterase"/>
    <property type="match status" value="1"/>
</dbReference>
<dbReference type="GO" id="GO:0004341">
    <property type="term" value="F:gluconolactonase activity"/>
    <property type="evidence" value="ECO:0007669"/>
    <property type="project" value="TreeGrafter"/>
</dbReference>
<organism evidence="3 4">
    <name type="scientific">Duganella radicis</name>
    <dbReference type="NCBI Taxonomy" id="551988"/>
    <lineage>
        <taxon>Bacteria</taxon>
        <taxon>Pseudomonadati</taxon>
        <taxon>Pseudomonadota</taxon>
        <taxon>Betaproteobacteria</taxon>
        <taxon>Burkholderiales</taxon>
        <taxon>Oxalobacteraceae</taxon>
        <taxon>Telluria group</taxon>
        <taxon>Duganella</taxon>
    </lineage>
</organism>
<dbReference type="PANTHER" id="PTHR10907:SF47">
    <property type="entry name" value="REGUCALCIN"/>
    <property type="match status" value="1"/>
</dbReference>
<comment type="caution">
    <text evidence="3">The sequence shown here is derived from an EMBL/GenBank/DDBJ whole genome shotgun (WGS) entry which is preliminary data.</text>
</comment>
<feature type="domain" description="SMP-30/Gluconolactonase/LRE-like region" evidence="2">
    <location>
        <begin position="69"/>
        <end position="315"/>
    </location>
</feature>
<dbReference type="RefSeq" id="WP_155463046.1">
    <property type="nucleotide sequence ID" value="NZ_WNKY01000006.1"/>
</dbReference>
<reference evidence="3 4" key="1">
    <citation type="submission" date="2019-11" db="EMBL/GenBank/DDBJ databases">
        <title>Type strains purchased from KCTC, JCM and DSMZ.</title>
        <authorList>
            <person name="Lu H."/>
        </authorList>
    </citation>
    <scope>NUCLEOTIDE SEQUENCE [LARGE SCALE GENOMIC DNA]</scope>
    <source>
        <strain evidence="3 4">KCTC 22382</strain>
    </source>
</reference>
<dbReference type="InterPro" id="IPR013658">
    <property type="entry name" value="SGL"/>
</dbReference>
<proteinExistence type="inferred from homology"/>
<dbReference type="Pfam" id="PF08450">
    <property type="entry name" value="SGL"/>
    <property type="match status" value="1"/>
</dbReference>
<evidence type="ECO:0000313" key="3">
    <source>
        <dbReference type="EMBL" id="MTV37571.1"/>
    </source>
</evidence>
<sequence length="360" mass="39619">MLKPHSCPDRRGHPDFAWLAHKMAWQRSAETGYRRPIFFYRLAMDHPDFFHASPPITTIAPPSGRLCHCLRWDAAGDRLWWADAAGDALHAWHERDGHGYRQALPDAPQLLACCASGRMLIGMSKRLCLAELRPGGRRQAPFVRTLAMIDAADQRTVIAGGRTDRAGNFVFGTRNLAPAPRAIGSFFQFSRQHGLRRLALPTVVQASAICFTGDGSRMFFADAPGGMLWQCDYDAARAAVGQVRPFAPPAAAGMTVHDALVDHDDRVWSLLVDANDGPLLACHDHRGGRRVLARLACGSATSLAFAGPGGERLLLLAREGSLREVTLPALRGLAEVPFDDRRYSKRELRFQPNPRPPGPR</sequence>
<dbReference type="GO" id="GO:0019853">
    <property type="term" value="P:L-ascorbic acid biosynthetic process"/>
    <property type="evidence" value="ECO:0007669"/>
    <property type="project" value="TreeGrafter"/>
</dbReference>
<gene>
    <name evidence="3" type="ORF">GM676_08235</name>
</gene>
<evidence type="ECO:0000259" key="2">
    <source>
        <dbReference type="Pfam" id="PF08450"/>
    </source>
</evidence>
<dbReference type="InterPro" id="IPR011042">
    <property type="entry name" value="6-blade_b-propeller_TolB-like"/>
</dbReference>
<dbReference type="AlphaFoldDB" id="A0A6L6PG77"/>
<evidence type="ECO:0000313" key="4">
    <source>
        <dbReference type="Proteomes" id="UP000475582"/>
    </source>
</evidence>
<name>A0A6L6PG77_9BURK</name>
<dbReference type="OrthoDB" id="9775406at2"/>
<dbReference type="PANTHER" id="PTHR10907">
    <property type="entry name" value="REGUCALCIN"/>
    <property type="match status" value="1"/>
</dbReference>
<dbReference type="GO" id="GO:0005509">
    <property type="term" value="F:calcium ion binding"/>
    <property type="evidence" value="ECO:0007669"/>
    <property type="project" value="TreeGrafter"/>
</dbReference>